<dbReference type="InterPro" id="IPR045851">
    <property type="entry name" value="AMP-bd_C_sf"/>
</dbReference>
<evidence type="ECO:0000259" key="3">
    <source>
        <dbReference type="Pfam" id="PF00501"/>
    </source>
</evidence>
<dbReference type="EC" id="6.2.1.3" evidence="5"/>
<accession>A0ABS4VT10</accession>
<evidence type="ECO:0000256" key="2">
    <source>
        <dbReference type="ARBA" id="ARBA00022598"/>
    </source>
</evidence>
<dbReference type="PROSITE" id="PS00455">
    <property type="entry name" value="AMP_BINDING"/>
    <property type="match status" value="1"/>
</dbReference>
<comment type="caution">
    <text evidence="5">The sequence shown here is derived from an EMBL/GenBank/DDBJ whole genome shotgun (WGS) entry which is preliminary data.</text>
</comment>
<protein>
    <submittedName>
        <fullName evidence="5">Long-chain acyl-CoA synthetase</fullName>
        <ecNumber evidence="5">6.2.1.3</ecNumber>
    </submittedName>
</protein>
<dbReference type="Gene3D" id="3.40.50.12780">
    <property type="entry name" value="N-terminal domain of ligase-like"/>
    <property type="match status" value="1"/>
</dbReference>
<dbReference type="Gene3D" id="3.30.300.30">
    <property type="match status" value="1"/>
</dbReference>
<evidence type="ECO:0000256" key="1">
    <source>
        <dbReference type="ARBA" id="ARBA00006432"/>
    </source>
</evidence>
<sequence>MQQSSALPVRGHDEVRAELTAPGAPFETIDLTATGVRAWRNAPPTLRAMIENASLFADRDFLVHDPELTGVAERLSYREVYRRVAGLARELAGTYGVRKGDRVAIAMRNLPEWPVAFFAAASVGAVVVPLNAWWEAPELEFGLRDSGARVLIVDRERLDRLHDVLPGLTVATLVARPDGPLPAGVRDLDEIAPADALPEASPDPDDPATIFYTSGTTGTPKGAFGTHRNICGNVTSLTYSAARAHLRGGGSLADLAAPAPPGVALVTVPLFHGTGCHSVLLGALHTGATLVLMHRWDPGAALELIERERVTTMTGVPAMLQQLLAHPDFDRRDTSSLTSVGSGGAPAPPALVSSVSRRLPGAAPANGYGLTETSSMTTANRGVDYLERPDSVGQAVAICDLRVVDPYTGEDLPVGQVGELWIRGANVVTGYWNRPDATAEAITDGWLHSGDLARIDADGFVYVVDRAKDMLIRGGENVYCSEVEAAVHEHPEVADCAVLGIPDEMLGEQVGVVVQLTPGGSLDEAGLREFLTGRIARFKIPVRLWAREEELPRNAAGKVLKPRLRAEYVQAGTPDGPPP</sequence>
<keyword evidence="6" id="KW-1185">Reference proteome</keyword>
<proteinExistence type="inferred from homology"/>
<comment type="similarity">
    <text evidence="1">Belongs to the ATP-dependent AMP-binding enzyme family.</text>
</comment>
<dbReference type="GO" id="GO:0004467">
    <property type="term" value="F:long-chain fatty acid-CoA ligase activity"/>
    <property type="evidence" value="ECO:0007669"/>
    <property type="project" value="UniProtKB-EC"/>
</dbReference>
<dbReference type="SUPFAM" id="SSF56801">
    <property type="entry name" value="Acetyl-CoA synthetase-like"/>
    <property type="match status" value="1"/>
</dbReference>
<dbReference type="Pfam" id="PF00501">
    <property type="entry name" value="AMP-binding"/>
    <property type="match status" value="1"/>
</dbReference>
<feature type="domain" description="AMP-dependent synthetase/ligase" evidence="3">
    <location>
        <begin position="56"/>
        <end position="432"/>
    </location>
</feature>
<dbReference type="RefSeq" id="WP_210027018.1">
    <property type="nucleotide sequence ID" value="NZ_JAGINU010000001.1"/>
</dbReference>
<dbReference type="InterPro" id="IPR020845">
    <property type="entry name" value="AMP-binding_CS"/>
</dbReference>
<evidence type="ECO:0000259" key="4">
    <source>
        <dbReference type="Pfam" id="PF13193"/>
    </source>
</evidence>
<dbReference type="InterPro" id="IPR042099">
    <property type="entry name" value="ANL_N_sf"/>
</dbReference>
<feature type="domain" description="AMP-binding enzyme C-terminal" evidence="4">
    <location>
        <begin position="482"/>
        <end position="558"/>
    </location>
</feature>
<reference evidence="5 6" key="1">
    <citation type="submission" date="2021-03" db="EMBL/GenBank/DDBJ databases">
        <title>Sequencing the genomes of 1000 actinobacteria strains.</title>
        <authorList>
            <person name="Klenk H.-P."/>
        </authorList>
    </citation>
    <scope>NUCLEOTIDE SEQUENCE [LARGE SCALE GENOMIC DNA]</scope>
    <source>
        <strain evidence="5 6">DSM 45256</strain>
    </source>
</reference>
<evidence type="ECO:0000313" key="6">
    <source>
        <dbReference type="Proteomes" id="UP001519295"/>
    </source>
</evidence>
<name>A0ABS4VT10_9PSEU</name>
<dbReference type="EMBL" id="JAGINU010000001">
    <property type="protein sequence ID" value="MBP2366926.1"/>
    <property type="molecule type" value="Genomic_DNA"/>
</dbReference>
<evidence type="ECO:0000313" key="5">
    <source>
        <dbReference type="EMBL" id="MBP2366926.1"/>
    </source>
</evidence>
<organism evidence="5 6">
    <name type="scientific">Pseudonocardia parietis</name>
    <dbReference type="NCBI Taxonomy" id="570936"/>
    <lineage>
        <taxon>Bacteria</taxon>
        <taxon>Bacillati</taxon>
        <taxon>Actinomycetota</taxon>
        <taxon>Actinomycetes</taxon>
        <taxon>Pseudonocardiales</taxon>
        <taxon>Pseudonocardiaceae</taxon>
        <taxon>Pseudonocardia</taxon>
    </lineage>
</organism>
<dbReference type="PANTHER" id="PTHR43201">
    <property type="entry name" value="ACYL-COA SYNTHETASE"/>
    <property type="match status" value="1"/>
</dbReference>
<keyword evidence="2 5" id="KW-0436">Ligase</keyword>
<gene>
    <name evidence="5" type="ORF">JOF36_002622</name>
</gene>
<dbReference type="Proteomes" id="UP001519295">
    <property type="component" value="Unassembled WGS sequence"/>
</dbReference>
<dbReference type="PANTHER" id="PTHR43201:SF5">
    <property type="entry name" value="MEDIUM-CHAIN ACYL-COA LIGASE ACSF2, MITOCHONDRIAL"/>
    <property type="match status" value="1"/>
</dbReference>
<dbReference type="InterPro" id="IPR000873">
    <property type="entry name" value="AMP-dep_synth/lig_dom"/>
</dbReference>
<dbReference type="InterPro" id="IPR025110">
    <property type="entry name" value="AMP-bd_C"/>
</dbReference>
<dbReference type="Pfam" id="PF13193">
    <property type="entry name" value="AMP-binding_C"/>
    <property type="match status" value="1"/>
</dbReference>